<dbReference type="EMBL" id="QYAD01000001">
    <property type="protein sequence ID" value="MBL3688831.1"/>
    <property type="molecule type" value="Genomic_DNA"/>
</dbReference>
<protein>
    <recommendedName>
        <fullName evidence="4">Large extracellular alpha-helical protein</fullName>
    </recommendedName>
</protein>
<proteinExistence type="predicted"/>
<dbReference type="Proteomes" id="UP001646141">
    <property type="component" value="Unassembled WGS sequence"/>
</dbReference>
<keyword evidence="3" id="KW-1185">Reference proteome</keyword>
<dbReference type="RefSeq" id="WP_202380836.1">
    <property type="nucleotide sequence ID" value="NZ_BAAAMA010000003.1"/>
</dbReference>
<dbReference type="InterPro" id="IPR043777">
    <property type="entry name" value="DUF5719"/>
</dbReference>
<accession>A0ABS1SKX9</accession>
<evidence type="ECO:0000313" key="3">
    <source>
        <dbReference type="Proteomes" id="UP001646141"/>
    </source>
</evidence>
<sequence>MSDRTRMLRGGARALTGLLVAAAAGAAVVALGSVTLPEVTRAPQPLVVDTTQNTNRTLVCAGAFSVLGADEARPGAAIPIGSPSVTVSGEAAGTASLQRSEGGQGLPSVITAPIAQPLAAAQVQAVNGEQLRGATASACAEPLNEQWLLGGGSSLGVSTTLSLGNPGGVPATVEISVHDENGAVDAVQTAGVLIAPGTEQTISLNGYAPDRDRFAVRVVSTGAPVTASLGIAHRLGLDAYGVSSVGRQVEPAKRLVIPGVANESDHERGPSDSGEGDDYPVLIRALAPGGTETTLRARAIDAKGGSTDLGELKLLPSAVGELSITTWPTNANAVVIEADAPVLASVLGSATKGREHDYEWFVPATEMAAGEPVAAPVVSGGKLVLVNSGTEAATVQITAASGKGKPSTETVPAGAAVAVSAPSDAMLESSAPIAAGVRYLKDADIAGYPVLAPDPREGELTVYTR</sequence>
<comment type="caution">
    <text evidence="2">The sequence shown here is derived from an EMBL/GenBank/DDBJ whole genome shotgun (WGS) entry which is preliminary data.</text>
</comment>
<feature type="region of interest" description="Disordered" evidence="1">
    <location>
        <begin position="257"/>
        <end position="279"/>
    </location>
</feature>
<evidence type="ECO:0000256" key="1">
    <source>
        <dbReference type="SAM" id="MobiDB-lite"/>
    </source>
</evidence>
<organism evidence="2 3">
    <name type="scientific">Leucobacter chromiireducens subsp. chromiireducens</name>
    <dbReference type="NCBI Taxonomy" id="660067"/>
    <lineage>
        <taxon>Bacteria</taxon>
        <taxon>Bacillati</taxon>
        <taxon>Actinomycetota</taxon>
        <taxon>Actinomycetes</taxon>
        <taxon>Micrococcales</taxon>
        <taxon>Microbacteriaceae</taxon>
        <taxon>Leucobacter</taxon>
    </lineage>
</organism>
<name>A0ABS1SKX9_9MICO</name>
<gene>
    <name evidence="2" type="ORF">D3226_02500</name>
</gene>
<reference evidence="2 3" key="1">
    <citation type="submission" date="2018-09" db="EMBL/GenBank/DDBJ databases">
        <title>Comparative genomics of Leucobacter spp.</title>
        <authorList>
            <person name="Reis A.C."/>
            <person name="Kolvenbach B.A."/>
            <person name="Corvini P.F.X."/>
            <person name="Nunes O.C."/>
        </authorList>
    </citation>
    <scope>NUCLEOTIDE SEQUENCE [LARGE SCALE GENOMIC DNA]</scope>
    <source>
        <strain evidence="2 3">L-1</strain>
    </source>
</reference>
<dbReference type="Pfam" id="PF18986">
    <property type="entry name" value="DUF5719"/>
    <property type="match status" value="1"/>
</dbReference>
<evidence type="ECO:0008006" key="4">
    <source>
        <dbReference type="Google" id="ProtNLM"/>
    </source>
</evidence>
<evidence type="ECO:0000313" key="2">
    <source>
        <dbReference type="EMBL" id="MBL3688831.1"/>
    </source>
</evidence>